<keyword evidence="1" id="KW-0812">Transmembrane</keyword>
<keyword evidence="3" id="KW-0378">Hydrolase</keyword>
<dbReference type="EMBL" id="CP042326">
    <property type="protein sequence ID" value="QDZ38648.1"/>
    <property type="molecule type" value="Genomic_DNA"/>
</dbReference>
<protein>
    <submittedName>
        <fullName evidence="3">D-alanyl-D-alanine carboxypeptidase family protein</fullName>
    </submittedName>
</protein>
<evidence type="ECO:0000313" key="3">
    <source>
        <dbReference type="EMBL" id="QDZ38648.1"/>
    </source>
</evidence>
<dbReference type="Pfam" id="PF02557">
    <property type="entry name" value="VanY"/>
    <property type="match status" value="1"/>
</dbReference>
<evidence type="ECO:0000313" key="4">
    <source>
        <dbReference type="Proteomes" id="UP000318453"/>
    </source>
</evidence>
<gene>
    <name evidence="3" type="ORF">FRE64_01015</name>
</gene>
<keyword evidence="4" id="KW-1185">Reference proteome</keyword>
<reference evidence="3" key="1">
    <citation type="submission" date="2019-08" db="EMBL/GenBank/DDBJ databases">
        <title>Carotenoids and Carotenoid Binding Proteins in the Halophilic Cyanobacterium Euhalothece sp. ZM00.</title>
        <authorList>
            <person name="Cho S.M."/>
            <person name="Song J.Y."/>
            <person name="Park Y.-I."/>
        </authorList>
    </citation>
    <scope>NUCLEOTIDE SEQUENCE [LARGE SCALE GENOMIC DNA]</scope>
    <source>
        <strain evidence="3">Z-M001</strain>
    </source>
</reference>
<dbReference type="GO" id="GO:0004180">
    <property type="term" value="F:carboxypeptidase activity"/>
    <property type="evidence" value="ECO:0007669"/>
    <property type="project" value="UniProtKB-KW"/>
</dbReference>
<dbReference type="Proteomes" id="UP000318453">
    <property type="component" value="Chromosome"/>
</dbReference>
<dbReference type="PANTHER" id="PTHR34385:SF1">
    <property type="entry name" value="PEPTIDOGLYCAN L-ALANYL-D-GLUTAMATE ENDOPEPTIDASE CWLK"/>
    <property type="match status" value="1"/>
</dbReference>
<evidence type="ECO:0000256" key="1">
    <source>
        <dbReference type="SAM" id="Phobius"/>
    </source>
</evidence>
<dbReference type="OrthoDB" id="9792074at2"/>
<dbReference type="InterPro" id="IPR058193">
    <property type="entry name" value="VanY/YodJ_core_dom"/>
</dbReference>
<keyword evidence="1" id="KW-1133">Transmembrane helix</keyword>
<dbReference type="SUPFAM" id="SSF55166">
    <property type="entry name" value="Hedgehog/DD-peptidase"/>
    <property type="match status" value="1"/>
</dbReference>
<dbReference type="Gene3D" id="3.30.1380.10">
    <property type="match status" value="1"/>
</dbReference>
<evidence type="ECO:0000259" key="2">
    <source>
        <dbReference type="Pfam" id="PF02557"/>
    </source>
</evidence>
<sequence length="249" mass="28189">MSVRNNQTSPDEIPEAVRDVTPVRRRKRNSLRRGGAMAIGFTVIVVILGSSFWEPMVETFSSALETEETISEVSEEMSQEERREDLLGHFPYEEAPPESLTALSSGSTIKLRTPAAEKFVEMQEAAQEDGVSLVPLSGYRSVEEQEDIFFGVKAERGEVPRERAQVSAPPGYSEHHTGYAIDIGDREAPTTHFQEDFAKTEAFQWLEENAARYSFELSFPKDNPQGVSYEPWHWRYVGNQESLEIFYGN</sequence>
<dbReference type="GO" id="GO:0006508">
    <property type="term" value="P:proteolysis"/>
    <property type="evidence" value="ECO:0007669"/>
    <property type="project" value="InterPro"/>
</dbReference>
<dbReference type="PANTHER" id="PTHR34385">
    <property type="entry name" value="D-ALANYL-D-ALANINE CARBOXYPEPTIDASE"/>
    <property type="match status" value="1"/>
</dbReference>
<dbReference type="RefSeq" id="WP_146294259.1">
    <property type="nucleotide sequence ID" value="NZ_CP042326.1"/>
</dbReference>
<dbReference type="KEGG" id="enn:FRE64_01015"/>
<proteinExistence type="predicted"/>
<dbReference type="CDD" id="cd14852">
    <property type="entry name" value="LD-carboxypeptidase"/>
    <property type="match status" value="1"/>
</dbReference>
<keyword evidence="1" id="KW-0472">Membrane</keyword>
<feature type="transmembrane region" description="Helical" evidence="1">
    <location>
        <begin position="34"/>
        <end position="53"/>
    </location>
</feature>
<name>A0A5B8NI51_9CHRO</name>
<dbReference type="InterPro" id="IPR052179">
    <property type="entry name" value="DD-CPase-like"/>
</dbReference>
<dbReference type="InterPro" id="IPR009045">
    <property type="entry name" value="Zn_M74/Hedgehog-like"/>
</dbReference>
<feature type="domain" description="D-alanyl-D-alanine carboxypeptidase-like core" evidence="2">
    <location>
        <begin position="109"/>
        <end position="238"/>
    </location>
</feature>
<organism evidence="3 4">
    <name type="scientific">Euhalothece natronophila Z-M001</name>
    <dbReference type="NCBI Taxonomy" id="522448"/>
    <lineage>
        <taxon>Bacteria</taxon>
        <taxon>Bacillati</taxon>
        <taxon>Cyanobacteriota</taxon>
        <taxon>Cyanophyceae</taxon>
        <taxon>Oscillatoriophycideae</taxon>
        <taxon>Chroococcales</taxon>
        <taxon>Halothecacae</taxon>
        <taxon>Halothece cluster</taxon>
        <taxon>Euhalothece</taxon>
    </lineage>
</organism>
<dbReference type="AlphaFoldDB" id="A0A5B8NI51"/>
<keyword evidence="3" id="KW-0121">Carboxypeptidase</keyword>
<dbReference type="InterPro" id="IPR003709">
    <property type="entry name" value="VanY-like_core_dom"/>
</dbReference>
<keyword evidence="3" id="KW-0645">Protease</keyword>
<accession>A0A5B8NI51</accession>